<comment type="caution">
    <text evidence="17">The sequence shown here is derived from an EMBL/GenBank/DDBJ whole genome shotgun (WGS) entry which is preliminary data.</text>
</comment>
<keyword evidence="18" id="KW-1185">Reference proteome</keyword>
<dbReference type="OrthoDB" id="9815750at2"/>
<dbReference type="GO" id="GO:0005524">
    <property type="term" value="F:ATP binding"/>
    <property type="evidence" value="ECO:0007669"/>
    <property type="project" value="UniProtKB-KW"/>
</dbReference>
<dbReference type="Gene3D" id="3.30.450.20">
    <property type="entry name" value="PAS domain"/>
    <property type="match status" value="3"/>
</dbReference>
<dbReference type="PROSITE" id="PS50113">
    <property type="entry name" value="PAC"/>
    <property type="match status" value="1"/>
</dbReference>
<dbReference type="InterPro" id="IPR035965">
    <property type="entry name" value="PAS-like_dom_sf"/>
</dbReference>
<dbReference type="Gene3D" id="3.30.565.10">
    <property type="entry name" value="Histidine kinase-like ATPase, C-terminal domain"/>
    <property type="match status" value="1"/>
</dbReference>
<dbReference type="InterPro" id="IPR000014">
    <property type="entry name" value="PAS"/>
</dbReference>
<feature type="domain" description="PAC" evidence="16">
    <location>
        <begin position="220"/>
        <end position="272"/>
    </location>
</feature>
<evidence type="ECO:0000256" key="8">
    <source>
        <dbReference type="ARBA" id="ARBA00022840"/>
    </source>
</evidence>
<dbReference type="FunFam" id="3.30.565.10:FF:000010">
    <property type="entry name" value="Sensor histidine kinase RcsC"/>
    <property type="match status" value="1"/>
</dbReference>
<dbReference type="Pfam" id="PF02518">
    <property type="entry name" value="HATPase_c"/>
    <property type="match status" value="1"/>
</dbReference>
<comment type="subcellular location">
    <subcellularLocation>
        <location evidence="2">Membrane</location>
    </subcellularLocation>
</comment>
<dbReference type="InterPro" id="IPR001789">
    <property type="entry name" value="Sig_transdc_resp-reg_receiver"/>
</dbReference>
<dbReference type="InterPro" id="IPR013655">
    <property type="entry name" value="PAS_fold_3"/>
</dbReference>
<dbReference type="InterPro" id="IPR013767">
    <property type="entry name" value="PAS_fold"/>
</dbReference>
<protein>
    <recommendedName>
        <fullName evidence="3">histidine kinase</fullName>
        <ecNumber evidence="3">2.7.13.3</ecNumber>
    </recommendedName>
</protein>
<feature type="modified residue" description="4-aspartylphosphate" evidence="12">
    <location>
        <position position="712"/>
    </location>
</feature>
<dbReference type="EMBL" id="WVUD01000013">
    <property type="protein sequence ID" value="MYL83319.1"/>
    <property type="molecule type" value="Genomic_DNA"/>
</dbReference>
<dbReference type="PROSITE" id="PS50109">
    <property type="entry name" value="HIS_KIN"/>
    <property type="match status" value="1"/>
</dbReference>
<dbReference type="Gene3D" id="1.10.287.130">
    <property type="match status" value="1"/>
</dbReference>
<dbReference type="GO" id="GO:0000155">
    <property type="term" value="F:phosphorelay sensor kinase activity"/>
    <property type="evidence" value="ECO:0007669"/>
    <property type="project" value="InterPro"/>
</dbReference>
<dbReference type="SMART" id="SM00448">
    <property type="entry name" value="REC"/>
    <property type="match status" value="1"/>
</dbReference>
<sequence>MIANMQATEHSISLTQDGLAFLRDHINDALFFIDVTTGRICDVSRAGCSLLGLAREKLVGRLQTELHPIEDRVFCAAQFRECVRMAEAGQASQSLPVIVVRVDGSRITGRMAVIMISCAGERLACCVFNSPALHGLLGSGLQESEAYFAQSLPGVGDGAWSWNPQTGVVYLSRQWEALLGYAPGEVKGTIEGSQVLVHPDDRDRVLQAVGDCARGVSPSFSLEYRLRARDGSYVWVHGRGGPVRDASGRVTLLAGATTDITARKEAESALRESEERFRFLAQHSPDGVIIHDATGCILDVNERACQDLGYEADALRRMNISDIATTRPRPWLIDFWDNHPLGEFSLQTTARRKDGTFYPVEIKGVVFEERGRRLFLATGRDRTERLRQEQTLAAARDAAEDANRAKTEFLASMSHEIRTPMNIILGMAELLGEQAATPAQEQFVAAIENSGQMLLRLLNDLLDLSRIEADRVELRQEPFCPAELVGDVCRTMAVAAAQNSQELITIWGDDLPAVVENDADRVRQVLVNLIWNAVKFTGAGRIEVRLAHQIESDSRSWLHFAVADTGPGIPPELLSRIFDPFARGDGSASGQHCGTGLGLAISKRLVELMGGAIAIDSQPGRGATFSFSLPVGTTPAAASVADSHGPSVSPVRRAGAAVDRRRQILVAEDSEANQELLRLFLEEQPYDVVMAASGQEAVALFARERFDVVLMDVEMPGMSGLEASLAIRRLEATTGAPRTPLALLTAHAFSEYETRGRQAGCDGFLTKPIRKAHLLESLAKLVTVGRLD</sequence>
<dbReference type="SUPFAM" id="SSF52172">
    <property type="entry name" value="CheY-like"/>
    <property type="match status" value="1"/>
</dbReference>
<dbReference type="PROSITE" id="PS50112">
    <property type="entry name" value="PAS"/>
    <property type="match status" value="3"/>
</dbReference>
<feature type="domain" description="Response regulatory" evidence="14">
    <location>
        <begin position="663"/>
        <end position="782"/>
    </location>
</feature>
<evidence type="ECO:0000259" key="15">
    <source>
        <dbReference type="PROSITE" id="PS50112"/>
    </source>
</evidence>
<dbReference type="SUPFAM" id="SSF47384">
    <property type="entry name" value="Homodimeric domain of signal transducing histidine kinase"/>
    <property type="match status" value="1"/>
</dbReference>
<evidence type="ECO:0000256" key="4">
    <source>
        <dbReference type="ARBA" id="ARBA00022553"/>
    </source>
</evidence>
<evidence type="ECO:0000256" key="11">
    <source>
        <dbReference type="ARBA" id="ARBA00023306"/>
    </source>
</evidence>
<evidence type="ECO:0000256" key="2">
    <source>
        <dbReference type="ARBA" id="ARBA00004370"/>
    </source>
</evidence>
<dbReference type="GO" id="GO:0009927">
    <property type="term" value="F:histidine phosphotransfer kinase activity"/>
    <property type="evidence" value="ECO:0007669"/>
    <property type="project" value="TreeGrafter"/>
</dbReference>
<dbReference type="Pfam" id="PF08447">
    <property type="entry name" value="PAS_3"/>
    <property type="match status" value="1"/>
</dbReference>
<feature type="domain" description="PAS" evidence="15">
    <location>
        <begin position="144"/>
        <end position="209"/>
    </location>
</feature>
<evidence type="ECO:0000259" key="16">
    <source>
        <dbReference type="PROSITE" id="PS50113"/>
    </source>
</evidence>
<name>A0A7C9INQ3_9BACT</name>
<dbReference type="CDD" id="cd17546">
    <property type="entry name" value="REC_hyHK_CKI1_RcsC-like"/>
    <property type="match status" value="1"/>
</dbReference>
<evidence type="ECO:0000256" key="10">
    <source>
        <dbReference type="ARBA" id="ARBA00023136"/>
    </source>
</evidence>
<evidence type="ECO:0000259" key="14">
    <source>
        <dbReference type="PROSITE" id="PS50110"/>
    </source>
</evidence>
<dbReference type="CDD" id="cd00130">
    <property type="entry name" value="PAS"/>
    <property type="match status" value="3"/>
</dbReference>
<evidence type="ECO:0000256" key="3">
    <source>
        <dbReference type="ARBA" id="ARBA00012438"/>
    </source>
</evidence>
<dbReference type="InterPro" id="IPR036890">
    <property type="entry name" value="HATPase_C_sf"/>
</dbReference>
<keyword evidence="4 12" id="KW-0597">Phosphoprotein</keyword>
<proteinExistence type="predicted"/>
<feature type="domain" description="PAS" evidence="15">
    <location>
        <begin position="273"/>
        <end position="315"/>
    </location>
</feature>
<dbReference type="EC" id="2.7.13.3" evidence="3"/>
<feature type="domain" description="PAS" evidence="15">
    <location>
        <begin position="15"/>
        <end position="68"/>
    </location>
</feature>
<dbReference type="GO" id="GO:0006355">
    <property type="term" value="P:regulation of DNA-templated transcription"/>
    <property type="evidence" value="ECO:0007669"/>
    <property type="project" value="InterPro"/>
</dbReference>
<evidence type="ECO:0000259" key="13">
    <source>
        <dbReference type="PROSITE" id="PS50109"/>
    </source>
</evidence>
<evidence type="ECO:0000256" key="12">
    <source>
        <dbReference type="PROSITE-ProRule" id="PRU00169"/>
    </source>
</evidence>
<comment type="catalytic activity">
    <reaction evidence="1">
        <text>ATP + protein L-histidine = ADP + protein N-phospho-L-histidine.</text>
        <dbReference type="EC" id="2.7.13.3"/>
    </reaction>
</comment>
<dbReference type="Pfam" id="PF00989">
    <property type="entry name" value="PAS"/>
    <property type="match status" value="1"/>
</dbReference>
<evidence type="ECO:0000256" key="5">
    <source>
        <dbReference type="ARBA" id="ARBA00022679"/>
    </source>
</evidence>
<dbReference type="RefSeq" id="WP_160960500.1">
    <property type="nucleotide sequence ID" value="NZ_WVUD01000013.1"/>
</dbReference>
<dbReference type="PRINTS" id="PR00344">
    <property type="entry name" value="BCTRLSENSOR"/>
</dbReference>
<evidence type="ECO:0000256" key="1">
    <source>
        <dbReference type="ARBA" id="ARBA00000085"/>
    </source>
</evidence>
<keyword evidence="11" id="KW-0131">Cell cycle</keyword>
<keyword evidence="6" id="KW-0547">Nucleotide-binding</keyword>
<keyword evidence="5" id="KW-0808">Transferase</keyword>
<dbReference type="SMART" id="SM00387">
    <property type="entry name" value="HATPase_c"/>
    <property type="match status" value="1"/>
</dbReference>
<dbReference type="Gene3D" id="2.10.70.100">
    <property type="match status" value="1"/>
</dbReference>
<dbReference type="SMART" id="SM00388">
    <property type="entry name" value="HisKA"/>
    <property type="match status" value="1"/>
</dbReference>
<dbReference type="InterPro" id="IPR004358">
    <property type="entry name" value="Sig_transdc_His_kin-like_C"/>
</dbReference>
<dbReference type="InterPro" id="IPR011006">
    <property type="entry name" value="CheY-like_superfamily"/>
</dbReference>
<reference evidence="17 18" key="1">
    <citation type="submission" date="2020-01" db="EMBL/GenBank/DDBJ databases">
        <title>Genome sequence of Desulfovibrio aerotolerans DSM 16695(T).</title>
        <authorList>
            <person name="Karnachuk O."/>
            <person name="Avakyan M."/>
            <person name="Mardanov A."/>
            <person name="Kadnikov V."/>
            <person name="Ravin N."/>
        </authorList>
    </citation>
    <scope>NUCLEOTIDE SEQUENCE [LARGE SCALE GENOMIC DNA]</scope>
    <source>
        <strain evidence="17 18">DSM 16695</strain>
    </source>
</reference>
<dbReference type="InterPro" id="IPR001610">
    <property type="entry name" value="PAC"/>
</dbReference>
<dbReference type="SUPFAM" id="SSF55785">
    <property type="entry name" value="PYP-like sensor domain (PAS domain)"/>
    <property type="match status" value="3"/>
</dbReference>
<dbReference type="SMART" id="SM00091">
    <property type="entry name" value="PAS"/>
    <property type="match status" value="3"/>
</dbReference>
<dbReference type="InterPro" id="IPR005467">
    <property type="entry name" value="His_kinase_dom"/>
</dbReference>
<keyword evidence="8" id="KW-0067">ATP-binding</keyword>
<evidence type="ECO:0000313" key="18">
    <source>
        <dbReference type="Proteomes" id="UP000482487"/>
    </source>
</evidence>
<evidence type="ECO:0000256" key="9">
    <source>
        <dbReference type="ARBA" id="ARBA00023012"/>
    </source>
</evidence>
<dbReference type="GO" id="GO:0005886">
    <property type="term" value="C:plasma membrane"/>
    <property type="evidence" value="ECO:0007669"/>
    <property type="project" value="TreeGrafter"/>
</dbReference>
<dbReference type="FunFam" id="1.10.287.130:FF:000038">
    <property type="entry name" value="Sensory transduction histidine kinase"/>
    <property type="match status" value="1"/>
</dbReference>
<keyword evidence="10" id="KW-0472">Membrane</keyword>
<dbReference type="Pfam" id="PF13426">
    <property type="entry name" value="PAS_9"/>
    <property type="match status" value="1"/>
</dbReference>
<keyword evidence="7" id="KW-0418">Kinase</keyword>
<keyword evidence="9" id="KW-0902">Two-component regulatory system</keyword>
<dbReference type="CDD" id="cd16922">
    <property type="entry name" value="HATPase_EvgS-ArcB-TorS-like"/>
    <property type="match status" value="1"/>
</dbReference>
<feature type="domain" description="Histidine kinase" evidence="13">
    <location>
        <begin position="412"/>
        <end position="633"/>
    </location>
</feature>
<dbReference type="NCBIfam" id="TIGR00229">
    <property type="entry name" value="sensory_box"/>
    <property type="match status" value="3"/>
</dbReference>
<evidence type="ECO:0000256" key="7">
    <source>
        <dbReference type="ARBA" id="ARBA00022777"/>
    </source>
</evidence>
<dbReference type="Gene3D" id="3.40.50.2300">
    <property type="match status" value="1"/>
</dbReference>
<dbReference type="PANTHER" id="PTHR43047">
    <property type="entry name" value="TWO-COMPONENT HISTIDINE PROTEIN KINASE"/>
    <property type="match status" value="1"/>
</dbReference>
<evidence type="ECO:0000313" key="17">
    <source>
        <dbReference type="EMBL" id="MYL83319.1"/>
    </source>
</evidence>
<dbReference type="PROSITE" id="PS50110">
    <property type="entry name" value="RESPONSE_REGULATORY"/>
    <property type="match status" value="1"/>
</dbReference>
<dbReference type="Pfam" id="PF00072">
    <property type="entry name" value="Response_reg"/>
    <property type="match status" value="1"/>
</dbReference>
<dbReference type="InterPro" id="IPR003661">
    <property type="entry name" value="HisK_dim/P_dom"/>
</dbReference>
<dbReference type="Proteomes" id="UP000482487">
    <property type="component" value="Unassembled WGS sequence"/>
</dbReference>
<accession>A0A7C9INQ3</accession>
<dbReference type="SMART" id="SM00086">
    <property type="entry name" value="PAC"/>
    <property type="match status" value="2"/>
</dbReference>
<evidence type="ECO:0000256" key="6">
    <source>
        <dbReference type="ARBA" id="ARBA00022741"/>
    </source>
</evidence>
<dbReference type="InterPro" id="IPR036097">
    <property type="entry name" value="HisK_dim/P_sf"/>
</dbReference>
<dbReference type="AlphaFoldDB" id="A0A7C9INQ3"/>
<dbReference type="InterPro" id="IPR000700">
    <property type="entry name" value="PAS-assoc_C"/>
</dbReference>
<gene>
    <name evidence="17" type="ORF">GTA51_09290</name>
</gene>
<dbReference type="PANTHER" id="PTHR43047:SF72">
    <property type="entry name" value="OSMOSENSING HISTIDINE PROTEIN KINASE SLN1"/>
    <property type="match status" value="1"/>
</dbReference>
<dbReference type="CDD" id="cd00082">
    <property type="entry name" value="HisKA"/>
    <property type="match status" value="1"/>
</dbReference>
<organism evidence="17 18">
    <name type="scientific">Solidesulfovibrio aerotolerans</name>
    <dbReference type="NCBI Taxonomy" id="295255"/>
    <lineage>
        <taxon>Bacteria</taxon>
        <taxon>Pseudomonadati</taxon>
        <taxon>Thermodesulfobacteriota</taxon>
        <taxon>Desulfovibrionia</taxon>
        <taxon>Desulfovibrionales</taxon>
        <taxon>Desulfovibrionaceae</taxon>
        <taxon>Solidesulfovibrio</taxon>
    </lineage>
</organism>
<dbReference type="SUPFAM" id="SSF55874">
    <property type="entry name" value="ATPase domain of HSP90 chaperone/DNA topoisomerase II/histidine kinase"/>
    <property type="match status" value="1"/>
</dbReference>
<dbReference type="InterPro" id="IPR003594">
    <property type="entry name" value="HATPase_dom"/>
</dbReference>
<dbReference type="Pfam" id="PF00512">
    <property type="entry name" value="HisKA"/>
    <property type="match status" value="1"/>
</dbReference>